<reference evidence="11 12" key="1">
    <citation type="journal article" date="2019" name="Int. J. Syst. Evol. Microbiol.">
        <title>The Global Catalogue of Microorganisms (GCM) 10K type strain sequencing project: providing services to taxonomists for standard genome sequencing and annotation.</title>
        <authorList>
            <consortium name="The Broad Institute Genomics Platform"/>
            <consortium name="The Broad Institute Genome Sequencing Center for Infectious Disease"/>
            <person name="Wu L."/>
            <person name="Ma J."/>
        </authorList>
    </citation>
    <scope>NUCLEOTIDE SEQUENCE [LARGE SCALE GENOMIC DNA]</scope>
    <source>
        <strain evidence="11 12">SYNS20</strain>
    </source>
</reference>
<evidence type="ECO:0000256" key="7">
    <source>
        <dbReference type="ARBA" id="ARBA00023136"/>
    </source>
</evidence>
<keyword evidence="4" id="KW-0067">ATP-binding</keyword>
<evidence type="ECO:0000256" key="3">
    <source>
        <dbReference type="ARBA" id="ARBA00022741"/>
    </source>
</evidence>
<keyword evidence="7 9" id="KW-0472">Membrane</keyword>
<feature type="transmembrane region" description="Helical" evidence="9">
    <location>
        <begin position="828"/>
        <end position="848"/>
    </location>
</feature>
<name>A0ABD5TB86_9EURY</name>
<dbReference type="InterPro" id="IPR044492">
    <property type="entry name" value="P_typ_ATPase_HD_dom"/>
</dbReference>
<dbReference type="PRINTS" id="PR00119">
    <property type="entry name" value="CATATPASE"/>
</dbReference>
<dbReference type="SUPFAM" id="SSF81665">
    <property type="entry name" value="Calcium ATPase, transmembrane domain M"/>
    <property type="match status" value="1"/>
</dbReference>
<comment type="subcellular location">
    <subcellularLocation>
        <location evidence="1">Membrane</location>
        <topology evidence="1">Multi-pass membrane protein</topology>
    </subcellularLocation>
</comment>
<dbReference type="InterPro" id="IPR006068">
    <property type="entry name" value="ATPase_P-typ_cation-transptr_C"/>
</dbReference>
<dbReference type="Gene3D" id="2.70.150.10">
    <property type="entry name" value="Calcium-transporting ATPase, cytoplasmic transduction domain A"/>
    <property type="match status" value="1"/>
</dbReference>
<feature type="transmembrane region" description="Helical" evidence="9">
    <location>
        <begin position="74"/>
        <end position="90"/>
    </location>
</feature>
<dbReference type="Gene3D" id="3.40.1110.10">
    <property type="entry name" value="Calcium-transporting ATPase, cytoplasmic domain N"/>
    <property type="match status" value="1"/>
</dbReference>
<dbReference type="InterPro" id="IPR018303">
    <property type="entry name" value="ATPase_P-typ_P_site"/>
</dbReference>
<dbReference type="SUPFAM" id="SSF81660">
    <property type="entry name" value="Metal cation-transporting ATPase, ATP-binding domain N"/>
    <property type="match status" value="1"/>
</dbReference>
<evidence type="ECO:0000313" key="11">
    <source>
        <dbReference type="EMBL" id="MFC6784670.1"/>
    </source>
</evidence>
<keyword evidence="6 9" id="KW-1133">Transmembrane helix</keyword>
<evidence type="ECO:0000256" key="8">
    <source>
        <dbReference type="SAM" id="MobiDB-lite"/>
    </source>
</evidence>
<dbReference type="PANTHER" id="PTHR43294:SF20">
    <property type="entry name" value="P-TYPE ATPASE"/>
    <property type="match status" value="1"/>
</dbReference>
<evidence type="ECO:0000256" key="6">
    <source>
        <dbReference type="ARBA" id="ARBA00022989"/>
    </source>
</evidence>
<evidence type="ECO:0000256" key="2">
    <source>
        <dbReference type="ARBA" id="ARBA00022692"/>
    </source>
</evidence>
<feature type="transmembrane region" description="Helical" evidence="9">
    <location>
        <begin position="238"/>
        <end position="260"/>
    </location>
</feature>
<keyword evidence="3" id="KW-0547">Nucleotide-binding</keyword>
<dbReference type="Gene3D" id="1.20.1110.10">
    <property type="entry name" value="Calcium-transporting ATPase, transmembrane domain"/>
    <property type="match status" value="1"/>
</dbReference>
<dbReference type="SFLD" id="SFLDS00003">
    <property type="entry name" value="Haloacid_Dehalogenase"/>
    <property type="match status" value="1"/>
</dbReference>
<dbReference type="InterPro" id="IPR059000">
    <property type="entry name" value="ATPase_P-type_domA"/>
</dbReference>
<evidence type="ECO:0000256" key="4">
    <source>
        <dbReference type="ARBA" id="ARBA00022840"/>
    </source>
</evidence>
<feature type="compositionally biased region" description="Basic and acidic residues" evidence="8">
    <location>
        <begin position="1"/>
        <end position="12"/>
    </location>
</feature>
<gene>
    <name evidence="11" type="ORF">ACFQFD_01295</name>
</gene>
<dbReference type="GeneID" id="81211386"/>
<dbReference type="PROSITE" id="PS00154">
    <property type="entry name" value="ATPASE_E1_E2"/>
    <property type="match status" value="1"/>
</dbReference>
<dbReference type="Pfam" id="PF00689">
    <property type="entry name" value="Cation_ATPase_C"/>
    <property type="match status" value="1"/>
</dbReference>
<dbReference type="SMART" id="SM00831">
    <property type="entry name" value="Cation_ATPase_N"/>
    <property type="match status" value="1"/>
</dbReference>
<dbReference type="InterPro" id="IPR036412">
    <property type="entry name" value="HAD-like_sf"/>
</dbReference>
<feature type="transmembrane region" description="Helical" evidence="9">
    <location>
        <begin position="266"/>
        <end position="292"/>
    </location>
</feature>
<dbReference type="SFLD" id="SFLDF00027">
    <property type="entry name" value="p-type_atpase"/>
    <property type="match status" value="1"/>
</dbReference>
<dbReference type="InterPro" id="IPR004014">
    <property type="entry name" value="ATPase_P-typ_cation-transptr_N"/>
</dbReference>
<keyword evidence="12" id="KW-1185">Reference proteome</keyword>
<dbReference type="Pfam" id="PF00690">
    <property type="entry name" value="Cation_ATPase_N"/>
    <property type="match status" value="1"/>
</dbReference>
<dbReference type="InterPro" id="IPR023298">
    <property type="entry name" value="ATPase_P-typ_TM_dom_sf"/>
</dbReference>
<evidence type="ECO:0000256" key="9">
    <source>
        <dbReference type="SAM" id="Phobius"/>
    </source>
</evidence>
<keyword evidence="2 9" id="KW-0812">Transmembrane</keyword>
<dbReference type="InterPro" id="IPR023299">
    <property type="entry name" value="ATPase_P-typ_cyto_dom_N"/>
</dbReference>
<comment type="caution">
    <text evidence="11">The sequence shown here is derived from an EMBL/GenBank/DDBJ whole genome shotgun (WGS) entry which is preliminary data.</text>
</comment>
<dbReference type="SUPFAM" id="SSF81653">
    <property type="entry name" value="Calcium ATPase, transduction domain A"/>
    <property type="match status" value="1"/>
</dbReference>
<dbReference type="PRINTS" id="PR00120">
    <property type="entry name" value="HATPASE"/>
</dbReference>
<accession>A0ABD5TB86</accession>
<dbReference type="InterPro" id="IPR050510">
    <property type="entry name" value="Cation_transp_ATPase_P-type"/>
</dbReference>
<feature type="transmembrane region" description="Helical" evidence="9">
    <location>
        <begin position="50"/>
        <end position="68"/>
    </location>
</feature>
<protein>
    <submittedName>
        <fullName evidence="11">Cation-translocating P-type ATPase</fullName>
    </submittedName>
</protein>
<dbReference type="Pfam" id="PF00122">
    <property type="entry name" value="E1-E2_ATPase"/>
    <property type="match status" value="1"/>
</dbReference>
<evidence type="ECO:0000256" key="1">
    <source>
        <dbReference type="ARBA" id="ARBA00004141"/>
    </source>
</evidence>
<feature type="domain" description="Cation-transporting P-type ATPase N-terminal" evidence="10">
    <location>
        <begin position="1"/>
        <end position="70"/>
    </location>
</feature>
<feature type="region of interest" description="Disordered" evidence="8">
    <location>
        <begin position="1"/>
        <end position="36"/>
    </location>
</feature>
<dbReference type="Proteomes" id="UP001596443">
    <property type="component" value="Unassembled WGS sequence"/>
</dbReference>
<dbReference type="InterPro" id="IPR001757">
    <property type="entry name" value="P_typ_ATPase"/>
</dbReference>
<dbReference type="GO" id="GO:0016020">
    <property type="term" value="C:membrane"/>
    <property type="evidence" value="ECO:0007669"/>
    <property type="project" value="UniProtKB-SubCell"/>
</dbReference>
<dbReference type="Pfam" id="PF13246">
    <property type="entry name" value="Cation_ATPase"/>
    <property type="match status" value="1"/>
</dbReference>
<evidence type="ECO:0000256" key="5">
    <source>
        <dbReference type="ARBA" id="ARBA00022967"/>
    </source>
</evidence>
<dbReference type="SFLD" id="SFLDG00002">
    <property type="entry name" value="C1.7:_P-type_atpase_like"/>
    <property type="match status" value="1"/>
</dbReference>
<dbReference type="NCBIfam" id="TIGR01494">
    <property type="entry name" value="ATPase_P-type"/>
    <property type="match status" value="2"/>
</dbReference>
<evidence type="ECO:0000313" key="12">
    <source>
        <dbReference type="Proteomes" id="UP001596443"/>
    </source>
</evidence>
<dbReference type="GO" id="GO:0005524">
    <property type="term" value="F:ATP binding"/>
    <property type="evidence" value="ECO:0007669"/>
    <property type="project" value="UniProtKB-KW"/>
</dbReference>
<sequence length="888" mass="93591">MSVDRALERLDTDTTGLSSSEVERRTGEYGPNTLPKASPPSALRVFARQFRSPLIYVLAAAALVSISVGERTDAGFIVVVLLANALVGGVQEWRAAQSTHALQRLLRTRATVVRDDRTVEVDSEVVVPGDIVVLESGSAVPADVRLIATTGLETDESTLTGESTTVEKEATWTGAPSTPLADRRNLAFAGTTVVRGRARGVVVATGEDTAVGSLAEDVSALGEGRPPLVQRMQRFTRALGAAVVGVSLLAIGFGVVVRGFEISTMVLFGVALAVAAIPEGLPVSMTVALGVATRRMAALGVIVRRLVAVEGLGSCTYIATDKTGTITENRLSVRRVRLPGGQTLSIGEDGETADTRSKRSDELSRLAVAVSLCNEGSLVADGEEVTRRGDPTDTALLAFARRFDVTADSASARYPQVGTIPFESERGYAATYHRVPDEETDGDGETLVFVKGAPERIIDMCEWNDDGATTGTVGTESAARRRALDEATELAADGYRVLAVAEGRVHGRVPDDPSLEPPSGLRLLGFVGMTDPLRSGARAAVESARAAGIQVAMITGDHPETALAIARELGMATSLDEVVTGAELAAMDDGEVAETVRVTSVFARVAPDQKLRIVAAAKTAGHFVAVTGDGVNDAPALQAANIGIAMGKDGTDVARDAAELVLSDDNFATIVSGIEQGRVAYDNVRKVIYLLVSTNAAEVVLVLLSLAAGLPLALTAVQLLWLNLVTEGMQDVALGFEPKEDDVLERPPRSPSEPIFDRLMIERTAVSTGYIGLVGFATFSWLLASGASAPEARNGLLLLMVLFENAQVGNSRSETRSVFRISPLSNPFLLAAAVGALVVHAAALYVPIAQSVLETAPVSLAHLLMYFALAGGLLVVTELHKHWWQYRH</sequence>
<dbReference type="SUPFAM" id="SSF56784">
    <property type="entry name" value="HAD-like"/>
    <property type="match status" value="1"/>
</dbReference>
<keyword evidence="5" id="KW-1278">Translocase</keyword>
<dbReference type="InterPro" id="IPR023214">
    <property type="entry name" value="HAD_sf"/>
</dbReference>
<dbReference type="RefSeq" id="WP_284063491.1">
    <property type="nucleotide sequence ID" value="NZ_CP126159.1"/>
</dbReference>
<dbReference type="AlphaFoldDB" id="A0ABD5TB86"/>
<feature type="transmembrane region" description="Helical" evidence="9">
    <location>
        <begin position="860"/>
        <end position="879"/>
    </location>
</feature>
<dbReference type="Gene3D" id="3.40.50.1000">
    <property type="entry name" value="HAD superfamily/HAD-like"/>
    <property type="match status" value="1"/>
</dbReference>
<proteinExistence type="predicted"/>
<dbReference type="EMBL" id="JBHSWX010000001">
    <property type="protein sequence ID" value="MFC6784670.1"/>
    <property type="molecule type" value="Genomic_DNA"/>
</dbReference>
<organism evidence="11 12">
    <name type="scientific">Halobaculum halobium</name>
    <dbReference type="NCBI Taxonomy" id="3032281"/>
    <lineage>
        <taxon>Archaea</taxon>
        <taxon>Methanobacteriati</taxon>
        <taxon>Methanobacteriota</taxon>
        <taxon>Stenosarchaea group</taxon>
        <taxon>Halobacteria</taxon>
        <taxon>Halobacteriales</taxon>
        <taxon>Haloferacaceae</taxon>
        <taxon>Halobaculum</taxon>
    </lineage>
</organism>
<feature type="transmembrane region" description="Helical" evidence="9">
    <location>
        <begin position="764"/>
        <end position="784"/>
    </location>
</feature>
<dbReference type="PANTHER" id="PTHR43294">
    <property type="entry name" value="SODIUM/POTASSIUM-TRANSPORTING ATPASE SUBUNIT ALPHA"/>
    <property type="match status" value="1"/>
</dbReference>
<dbReference type="InterPro" id="IPR008250">
    <property type="entry name" value="ATPase_P-typ_transduc_dom_A_sf"/>
</dbReference>
<evidence type="ECO:0000259" key="10">
    <source>
        <dbReference type="SMART" id="SM00831"/>
    </source>
</evidence>
<feature type="transmembrane region" description="Helical" evidence="9">
    <location>
        <begin position="699"/>
        <end position="721"/>
    </location>
</feature>